<dbReference type="Proteomes" id="UP000317940">
    <property type="component" value="Unassembled WGS sequence"/>
</dbReference>
<dbReference type="Pfam" id="PF03466">
    <property type="entry name" value="LysR_substrate"/>
    <property type="match status" value="1"/>
</dbReference>
<dbReference type="GO" id="GO:0003700">
    <property type="term" value="F:DNA-binding transcription factor activity"/>
    <property type="evidence" value="ECO:0007669"/>
    <property type="project" value="InterPro"/>
</dbReference>
<dbReference type="PANTHER" id="PTHR30346">
    <property type="entry name" value="TRANSCRIPTIONAL DUAL REGULATOR HCAR-RELATED"/>
    <property type="match status" value="1"/>
</dbReference>
<dbReference type="Gene3D" id="3.40.190.10">
    <property type="entry name" value="Periplasmic binding protein-like II"/>
    <property type="match status" value="2"/>
</dbReference>
<name>A0A561TTJ7_9ACTN</name>
<evidence type="ECO:0000313" key="6">
    <source>
        <dbReference type="EMBL" id="TWF90449.1"/>
    </source>
</evidence>
<dbReference type="AlphaFoldDB" id="A0A561TTJ7"/>
<dbReference type="InterPro" id="IPR036390">
    <property type="entry name" value="WH_DNA-bd_sf"/>
</dbReference>
<evidence type="ECO:0000256" key="4">
    <source>
        <dbReference type="ARBA" id="ARBA00023163"/>
    </source>
</evidence>
<sequence>MNRVETRELAYFLAVAQESHIGRAAERLGIAQPPLSRAVRALERRLGVELLVRHAGGVRLTPAGEVLAREAAEVLAAADAAVRRTRRAAEQRARLLVALKPGGDGELLPEILAHYQAGGAAVPVELVFCDGAERVARLRDGTVDAALLHHPYDDLTDLDVEPLLVEASMALLPAGHRLADRQRLLLADLAEEPLARWRGLPEYGGTGPEVHGITQLTQLVALGQAVGVVPESVRQHVPGGVVCVPVDDARPITLLLAWPQRSTSPTLAAFAAAAATVAASRLPGSATDVSVPSMTAGSAATGHARNGSPASA</sequence>
<dbReference type="PROSITE" id="PS50931">
    <property type="entry name" value="HTH_LYSR"/>
    <property type="match status" value="1"/>
</dbReference>
<dbReference type="SUPFAM" id="SSF46785">
    <property type="entry name" value="Winged helix' DNA-binding domain"/>
    <property type="match status" value="1"/>
</dbReference>
<dbReference type="GO" id="GO:0032993">
    <property type="term" value="C:protein-DNA complex"/>
    <property type="evidence" value="ECO:0007669"/>
    <property type="project" value="TreeGrafter"/>
</dbReference>
<evidence type="ECO:0000313" key="7">
    <source>
        <dbReference type="Proteomes" id="UP000317940"/>
    </source>
</evidence>
<dbReference type="RefSeq" id="WP_145909647.1">
    <property type="nucleotide sequence ID" value="NZ_BAAAMZ010000001.1"/>
</dbReference>
<evidence type="ECO:0000259" key="5">
    <source>
        <dbReference type="PROSITE" id="PS50931"/>
    </source>
</evidence>
<accession>A0A561TTJ7</accession>
<comment type="caution">
    <text evidence="6">The sequence shown here is derived from an EMBL/GenBank/DDBJ whole genome shotgun (WGS) entry which is preliminary data.</text>
</comment>
<organism evidence="6 7">
    <name type="scientific">Kitasatospora viridis</name>
    <dbReference type="NCBI Taxonomy" id="281105"/>
    <lineage>
        <taxon>Bacteria</taxon>
        <taxon>Bacillati</taxon>
        <taxon>Actinomycetota</taxon>
        <taxon>Actinomycetes</taxon>
        <taxon>Kitasatosporales</taxon>
        <taxon>Streptomycetaceae</taxon>
        <taxon>Kitasatospora</taxon>
    </lineage>
</organism>
<reference evidence="6 7" key="1">
    <citation type="submission" date="2019-06" db="EMBL/GenBank/DDBJ databases">
        <title>Sequencing the genomes of 1000 actinobacteria strains.</title>
        <authorList>
            <person name="Klenk H.-P."/>
        </authorList>
    </citation>
    <scope>NUCLEOTIDE SEQUENCE [LARGE SCALE GENOMIC DNA]</scope>
    <source>
        <strain evidence="6 7">DSM 44826</strain>
    </source>
</reference>
<keyword evidence="3" id="KW-0238">DNA-binding</keyword>
<gene>
    <name evidence="6" type="ORF">FHX73_13496</name>
</gene>
<dbReference type="OrthoDB" id="79118at2"/>
<dbReference type="InterPro" id="IPR005119">
    <property type="entry name" value="LysR_subst-bd"/>
</dbReference>
<dbReference type="GO" id="GO:0003677">
    <property type="term" value="F:DNA binding"/>
    <property type="evidence" value="ECO:0007669"/>
    <property type="project" value="UniProtKB-KW"/>
</dbReference>
<keyword evidence="2" id="KW-0805">Transcription regulation</keyword>
<dbReference type="PRINTS" id="PR00039">
    <property type="entry name" value="HTHLYSR"/>
</dbReference>
<comment type="similarity">
    <text evidence="1">Belongs to the LysR transcriptional regulatory family.</text>
</comment>
<protein>
    <submittedName>
        <fullName evidence="6">LysR family transcriptional regulator</fullName>
    </submittedName>
</protein>
<dbReference type="EMBL" id="VIWT01000003">
    <property type="protein sequence ID" value="TWF90449.1"/>
    <property type="molecule type" value="Genomic_DNA"/>
</dbReference>
<keyword evidence="4" id="KW-0804">Transcription</keyword>
<dbReference type="InterPro" id="IPR000847">
    <property type="entry name" value="LysR_HTH_N"/>
</dbReference>
<dbReference type="PANTHER" id="PTHR30346:SF0">
    <property type="entry name" value="HCA OPERON TRANSCRIPTIONAL ACTIVATOR HCAR"/>
    <property type="match status" value="1"/>
</dbReference>
<evidence type="ECO:0000256" key="1">
    <source>
        <dbReference type="ARBA" id="ARBA00009437"/>
    </source>
</evidence>
<dbReference type="SUPFAM" id="SSF53850">
    <property type="entry name" value="Periplasmic binding protein-like II"/>
    <property type="match status" value="1"/>
</dbReference>
<keyword evidence="7" id="KW-1185">Reference proteome</keyword>
<dbReference type="Gene3D" id="1.10.10.10">
    <property type="entry name" value="Winged helix-like DNA-binding domain superfamily/Winged helix DNA-binding domain"/>
    <property type="match status" value="1"/>
</dbReference>
<evidence type="ECO:0000256" key="3">
    <source>
        <dbReference type="ARBA" id="ARBA00023125"/>
    </source>
</evidence>
<dbReference type="FunFam" id="1.10.10.10:FF:000001">
    <property type="entry name" value="LysR family transcriptional regulator"/>
    <property type="match status" value="1"/>
</dbReference>
<proteinExistence type="inferred from homology"/>
<feature type="domain" description="HTH lysR-type" evidence="5">
    <location>
        <begin position="4"/>
        <end position="61"/>
    </location>
</feature>
<dbReference type="InterPro" id="IPR036388">
    <property type="entry name" value="WH-like_DNA-bd_sf"/>
</dbReference>
<dbReference type="Pfam" id="PF00126">
    <property type="entry name" value="HTH_1"/>
    <property type="match status" value="1"/>
</dbReference>
<evidence type="ECO:0000256" key="2">
    <source>
        <dbReference type="ARBA" id="ARBA00023015"/>
    </source>
</evidence>
<dbReference type="Gene3D" id="3.40.190.290">
    <property type="match status" value="1"/>
</dbReference>